<dbReference type="InterPro" id="IPR023395">
    <property type="entry name" value="MCP_dom_sf"/>
</dbReference>
<dbReference type="GO" id="GO:0016020">
    <property type="term" value="C:membrane"/>
    <property type="evidence" value="ECO:0007669"/>
    <property type="project" value="UniProtKB-SubCell"/>
</dbReference>
<name>A0A815JCU5_ADIRI</name>
<dbReference type="GO" id="GO:0009083">
    <property type="term" value="P:branched-chain amino acid catabolic process"/>
    <property type="evidence" value="ECO:0007669"/>
    <property type="project" value="InterPro"/>
</dbReference>
<protein>
    <submittedName>
        <fullName evidence="9">Uncharacterized protein</fullName>
    </submittedName>
</protein>
<proteinExistence type="inferred from homology"/>
<evidence type="ECO:0000256" key="3">
    <source>
        <dbReference type="ARBA" id="ARBA00022448"/>
    </source>
</evidence>
<feature type="repeat" description="Solcar" evidence="7">
    <location>
        <begin position="212"/>
        <end position="295"/>
    </location>
</feature>
<dbReference type="GO" id="GO:0015658">
    <property type="term" value="F:branched-chain amino acid transmembrane transporter activity"/>
    <property type="evidence" value="ECO:0007669"/>
    <property type="project" value="InterPro"/>
</dbReference>
<dbReference type="PRINTS" id="PR00926">
    <property type="entry name" value="MITOCARRIER"/>
</dbReference>
<dbReference type="OrthoDB" id="250329at2759"/>
<evidence type="ECO:0000256" key="4">
    <source>
        <dbReference type="ARBA" id="ARBA00022692"/>
    </source>
</evidence>
<evidence type="ECO:0000313" key="9">
    <source>
        <dbReference type="EMBL" id="CAF1377622.1"/>
    </source>
</evidence>
<organism evidence="9 10">
    <name type="scientific">Adineta ricciae</name>
    <name type="common">Rotifer</name>
    <dbReference type="NCBI Taxonomy" id="249248"/>
    <lineage>
        <taxon>Eukaryota</taxon>
        <taxon>Metazoa</taxon>
        <taxon>Spiralia</taxon>
        <taxon>Gnathifera</taxon>
        <taxon>Rotifera</taxon>
        <taxon>Eurotatoria</taxon>
        <taxon>Bdelloidea</taxon>
        <taxon>Adinetida</taxon>
        <taxon>Adinetidae</taxon>
        <taxon>Adineta</taxon>
    </lineage>
</organism>
<dbReference type="InterPro" id="IPR042164">
    <property type="entry name" value="SLC25A44"/>
</dbReference>
<keyword evidence="5" id="KW-0677">Repeat</keyword>
<evidence type="ECO:0000256" key="6">
    <source>
        <dbReference type="ARBA" id="ARBA00023136"/>
    </source>
</evidence>
<keyword evidence="6 7" id="KW-0472">Membrane</keyword>
<reference evidence="9" key="1">
    <citation type="submission" date="2021-02" db="EMBL/GenBank/DDBJ databases">
        <authorList>
            <person name="Nowell W R."/>
        </authorList>
    </citation>
    <scope>NUCLEOTIDE SEQUENCE</scope>
</reference>
<comment type="similarity">
    <text evidence="2 8">Belongs to the mitochondrial carrier (TC 2.A.29) family.</text>
</comment>
<dbReference type="PANTHER" id="PTHR46314">
    <property type="entry name" value="SOLUTE CARRIER FAMILY 25 MEMBER 44"/>
    <property type="match status" value="1"/>
</dbReference>
<evidence type="ECO:0000256" key="1">
    <source>
        <dbReference type="ARBA" id="ARBA00004141"/>
    </source>
</evidence>
<keyword evidence="4 7" id="KW-0812">Transmembrane</keyword>
<feature type="repeat" description="Solcar" evidence="7">
    <location>
        <begin position="116"/>
        <end position="203"/>
    </location>
</feature>
<sequence>MTEIHSSKNSHEIYWWDLDKEKFLSLLFASSFVSRTCFHPLGLIKVRLQARKTGDISTLGIIKEVWRNERFPQGFYRGFPISLGSLFFEPIFTTTLEQTRAILKMTQPKSISHSQWNILTSLISSGVATLIYQTFTTPIDVITQRIIITRARDSIHVKDIISDIYGKSGDGFRGFYKGYLVSLTMSVPFNSILWTFYWRIQSKFEEIIPLKYNSFISPLSATLASLLTSLLTQPIDVIKTRLQVSQKRQSVSKISLLLFQQRGFKGFFSGILPRTCTIAPYTVIMMSVYEIIKRTSVREDS</sequence>
<dbReference type="GO" id="GO:0005739">
    <property type="term" value="C:mitochondrion"/>
    <property type="evidence" value="ECO:0007669"/>
    <property type="project" value="InterPro"/>
</dbReference>
<dbReference type="Proteomes" id="UP000663852">
    <property type="component" value="Unassembled WGS sequence"/>
</dbReference>
<evidence type="ECO:0000256" key="8">
    <source>
        <dbReference type="RuleBase" id="RU000488"/>
    </source>
</evidence>
<comment type="caution">
    <text evidence="9">The sequence shown here is derived from an EMBL/GenBank/DDBJ whole genome shotgun (WGS) entry which is preliminary data.</text>
</comment>
<gene>
    <name evidence="9" type="ORF">EDS130_LOCUS34738</name>
</gene>
<comment type="subcellular location">
    <subcellularLocation>
        <location evidence="1">Membrane</location>
        <topology evidence="1">Multi-pass membrane protein</topology>
    </subcellularLocation>
</comment>
<dbReference type="Gene3D" id="1.50.40.10">
    <property type="entry name" value="Mitochondrial carrier domain"/>
    <property type="match status" value="1"/>
</dbReference>
<evidence type="ECO:0000256" key="7">
    <source>
        <dbReference type="PROSITE-ProRule" id="PRU00282"/>
    </source>
</evidence>
<accession>A0A815JCU5</accession>
<evidence type="ECO:0000313" key="10">
    <source>
        <dbReference type="Proteomes" id="UP000663852"/>
    </source>
</evidence>
<dbReference type="InterPro" id="IPR002067">
    <property type="entry name" value="MCP"/>
</dbReference>
<evidence type="ECO:0000256" key="2">
    <source>
        <dbReference type="ARBA" id="ARBA00006375"/>
    </source>
</evidence>
<dbReference type="Pfam" id="PF00153">
    <property type="entry name" value="Mito_carr"/>
    <property type="match status" value="3"/>
</dbReference>
<dbReference type="EMBL" id="CAJNOJ010000295">
    <property type="protein sequence ID" value="CAF1377622.1"/>
    <property type="molecule type" value="Genomic_DNA"/>
</dbReference>
<keyword evidence="3 8" id="KW-0813">Transport</keyword>
<dbReference type="PANTHER" id="PTHR46314:SF2">
    <property type="entry name" value="SOLUTE CARRIER FAMILY 25 MEMBER 44"/>
    <property type="match status" value="1"/>
</dbReference>
<dbReference type="SUPFAM" id="SSF103506">
    <property type="entry name" value="Mitochondrial carrier"/>
    <property type="match status" value="1"/>
</dbReference>
<dbReference type="PROSITE" id="PS50920">
    <property type="entry name" value="SOLCAR"/>
    <property type="match status" value="2"/>
</dbReference>
<dbReference type="AlphaFoldDB" id="A0A815JCU5"/>
<evidence type="ECO:0000256" key="5">
    <source>
        <dbReference type="ARBA" id="ARBA00022737"/>
    </source>
</evidence>
<dbReference type="InterPro" id="IPR018108">
    <property type="entry name" value="MCP_transmembrane"/>
</dbReference>